<comment type="caution">
    <text evidence="2">The sequence shown here is derived from an EMBL/GenBank/DDBJ whole genome shotgun (WGS) entry which is preliminary data.</text>
</comment>
<dbReference type="AlphaFoldDB" id="A0A0L0W762"/>
<protein>
    <submittedName>
        <fullName evidence="2">N-terminal methylation site-containing protein, prepilin-type</fullName>
    </submittedName>
</protein>
<feature type="transmembrane region" description="Helical" evidence="1">
    <location>
        <begin position="12"/>
        <end position="34"/>
    </location>
</feature>
<accession>A0A0L0W762</accession>
<dbReference type="InterPro" id="IPR012902">
    <property type="entry name" value="N_methyl_site"/>
</dbReference>
<proteinExistence type="predicted"/>
<keyword evidence="1" id="KW-0472">Membrane</keyword>
<sequence length="156" mass="17921">MNKDYDNKGLSLIELLITLSIFCIIVLLALPKFFTNDYELVQKTRLLGNDIRMARYLGMSKSAGMYEVYFGKDSYKFSYGIKIIKEVNFGKNFEMLSSFTKSRVNFNRNGHPNGGGTVTIYDKRTGKFCDITIIPGTGRILIKDKIYENEKLKINR</sequence>
<keyword evidence="1" id="KW-0812">Transmembrane</keyword>
<dbReference type="Pfam" id="PF07963">
    <property type="entry name" value="N_methyl"/>
    <property type="match status" value="1"/>
</dbReference>
<dbReference type="STRING" id="1503.CLPU_17c00130"/>
<dbReference type="RefSeq" id="WP_050356232.1">
    <property type="nucleotide sequence ID" value="NZ_LGSS01000017.1"/>
</dbReference>
<dbReference type="EMBL" id="LGSS01000017">
    <property type="protein sequence ID" value="KNF07388.1"/>
    <property type="molecule type" value="Genomic_DNA"/>
</dbReference>
<dbReference type="Proteomes" id="UP000037267">
    <property type="component" value="Unassembled WGS sequence"/>
</dbReference>
<keyword evidence="1" id="KW-1133">Transmembrane helix</keyword>
<reference evidence="3" key="1">
    <citation type="submission" date="2015-07" db="EMBL/GenBank/DDBJ databases">
        <title>Draft genome sequence of the purine-degrading Gottschalkia purinilyticum DSM 1384 (formerly Clostridium purinilyticum).</title>
        <authorList>
            <person name="Poehlein A."/>
            <person name="Schiel-Bengelsdorf B."/>
            <person name="Bengelsdorf F.R."/>
            <person name="Daniel R."/>
            <person name="Duerre P."/>
        </authorList>
    </citation>
    <scope>NUCLEOTIDE SEQUENCE [LARGE SCALE GENOMIC DNA]</scope>
    <source>
        <strain evidence="3">DSM 1384</strain>
    </source>
</reference>
<dbReference type="OrthoDB" id="1711166at2"/>
<gene>
    <name evidence="2" type="ORF">CLPU_17c00130</name>
</gene>
<name>A0A0L0W762_GOTPU</name>
<evidence type="ECO:0000256" key="1">
    <source>
        <dbReference type="SAM" id="Phobius"/>
    </source>
</evidence>
<organism evidence="2 3">
    <name type="scientific">Gottschalkia purinilytica</name>
    <name type="common">Clostridium purinilyticum</name>
    <dbReference type="NCBI Taxonomy" id="1503"/>
    <lineage>
        <taxon>Bacteria</taxon>
        <taxon>Bacillati</taxon>
        <taxon>Bacillota</taxon>
        <taxon>Tissierellia</taxon>
        <taxon>Tissierellales</taxon>
        <taxon>Gottschalkiaceae</taxon>
        <taxon>Gottschalkia</taxon>
    </lineage>
</organism>
<dbReference type="NCBIfam" id="TIGR02532">
    <property type="entry name" value="IV_pilin_GFxxxE"/>
    <property type="match status" value="1"/>
</dbReference>
<evidence type="ECO:0000313" key="2">
    <source>
        <dbReference type="EMBL" id="KNF07388.1"/>
    </source>
</evidence>
<evidence type="ECO:0000313" key="3">
    <source>
        <dbReference type="Proteomes" id="UP000037267"/>
    </source>
</evidence>
<keyword evidence="3" id="KW-1185">Reference proteome</keyword>